<dbReference type="OrthoDB" id="7391998at2"/>
<reference evidence="19" key="1">
    <citation type="submission" date="2016-10" db="EMBL/GenBank/DDBJ databases">
        <authorList>
            <person name="Varghese N."/>
            <person name="Submissions S."/>
        </authorList>
    </citation>
    <scope>NUCLEOTIDE SEQUENCE [LARGE SCALE GENOMIC DNA]</scope>
    <source>
        <strain evidence="19">DSM 13234</strain>
    </source>
</reference>
<accession>A0A1H6JCX9</accession>
<evidence type="ECO:0000259" key="17">
    <source>
        <dbReference type="Pfam" id="PF00556"/>
    </source>
</evidence>
<evidence type="ECO:0000256" key="7">
    <source>
        <dbReference type="ARBA" id="ARBA00022692"/>
    </source>
</evidence>
<dbReference type="InterPro" id="IPR023624">
    <property type="entry name" value="Antenna_beta_dom_sf"/>
</dbReference>
<evidence type="ECO:0000256" key="15">
    <source>
        <dbReference type="PIRSR" id="PIRSR002900-1"/>
    </source>
</evidence>
<keyword evidence="13 16" id="KW-0472">Membrane</keyword>
<evidence type="ECO:0000256" key="12">
    <source>
        <dbReference type="ARBA" id="ARBA00022991"/>
    </source>
</evidence>
<feature type="binding site" description="axial binding residue" evidence="15">
    <location>
        <position position="19"/>
    </location>
    <ligand>
        <name>a bacteriochlorophyll</name>
        <dbReference type="ChEBI" id="CHEBI:38201"/>
    </ligand>
    <ligandPart>
        <name>Mg</name>
        <dbReference type="ChEBI" id="CHEBI:25107"/>
    </ligandPart>
</feature>
<dbReference type="PROSITE" id="PS00969">
    <property type="entry name" value="ANTENNA_COMP_BETA"/>
    <property type="match status" value="1"/>
</dbReference>
<keyword evidence="9 15" id="KW-0460">Magnesium</keyword>
<keyword evidence="7 16" id="KW-0812">Transmembrane</keyword>
<dbReference type="RefSeq" id="WP_074769976.1">
    <property type="nucleotide sequence ID" value="NZ_FNWO01000014.1"/>
</dbReference>
<gene>
    <name evidence="18" type="ORF">SAMN04244559_02987</name>
</gene>
<dbReference type="GO" id="GO:0042314">
    <property type="term" value="F:bacteriochlorophyll binding"/>
    <property type="evidence" value="ECO:0007669"/>
    <property type="project" value="UniProtKB-KW"/>
</dbReference>
<evidence type="ECO:0000256" key="5">
    <source>
        <dbReference type="ARBA" id="ARBA00022494"/>
    </source>
</evidence>
<dbReference type="InterPro" id="IPR023623">
    <property type="entry name" value="Antenna_beta_CS"/>
</dbReference>
<proteinExistence type="inferred from homology"/>
<keyword evidence="19" id="KW-1185">Reference proteome</keyword>
<dbReference type="PRINTS" id="PR00674">
    <property type="entry name" value="LIGHTHARVSTB"/>
</dbReference>
<dbReference type="AlphaFoldDB" id="A0A1H6JCX9"/>
<dbReference type="InterPro" id="IPR035889">
    <property type="entry name" value="Light-harvesting_complex"/>
</dbReference>
<dbReference type="PIRSF" id="PIRSF002900">
    <property type="entry name" value="Antenna_beta"/>
    <property type="match status" value="1"/>
</dbReference>
<dbReference type="SUPFAM" id="SSF56918">
    <property type="entry name" value="Light-harvesting complex subunits"/>
    <property type="match status" value="1"/>
</dbReference>
<feature type="domain" description="Antenna complex alpha/beta subunit" evidence="17">
    <location>
        <begin position="13"/>
        <end position="47"/>
    </location>
</feature>
<organism evidence="18 19">
    <name type="scientific">Magnetospirillum fulvum</name>
    <name type="common">Rhodospirillum fulvum</name>
    <dbReference type="NCBI Taxonomy" id="1082"/>
    <lineage>
        <taxon>Bacteria</taxon>
        <taxon>Pseudomonadati</taxon>
        <taxon>Pseudomonadota</taxon>
        <taxon>Alphaproteobacteria</taxon>
        <taxon>Rhodospirillales</taxon>
        <taxon>Rhodospirillaceae</taxon>
        <taxon>Magnetospirillum</taxon>
    </lineage>
</organism>
<dbReference type="EMBL" id="FNWO01000014">
    <property type="protein sequence ID" value="SEH56702.1"/>
    <property type="molecule type" value="Genomic_DNA"/>
</dbReference>
<protein>
    <submittedName>
        <fullName evidence="18">Light-harvesting complex 1 beta chain</fullName>
    </submittedName>
</protein>
<evidence type="ECO:0000256" key="6">
    <source>
        <dbReference type="ARBA" id="ARBA00022549"/>
    </source>
</evidence>
<evidence type="ECO:0000256" key="9">
    <source>
        <dbReference type="ARBA" id="ARBA00022842"/>
    </source>
</evidence>
<dbReference type="InterPro" id="IPR000066">
    <property type="entry name" value="Antenna_a/b"/>
</dbReference>
<keyword evidence="12" id="KW-0157">Chromophore</keyword>
<evidence type="ECO:0000256" key="14">
    <source>
        <dbReference type="ARBA" id="ARBA00023243"/>
    </source>
</evidence>
<keyword evidence="8 15" id="KW-0479">Metal-binding</keyword>
<evidence type="ECO:0000313" key="19">
    <source>
        <dbReference type="Proteomes" id="UP000182983"/>
    </source>
</evidence>
<dbReference type="InterPro" id="IPR002362">
    <property type="entry name" value="LHB-1/5"/>
</dbReference>
<comment type="similarity">
    <text evidence="3">Belongs to the antenna complex beta subunit family.</text>
</comment>
<dbReference type="Gene3D" id="1.20.5.250">
    <property type="match status" value="1"/>
</dbReference>
<evidence type="ECO:0000256" key="16">
    <source>
        <dbReference type="SAM" id="Phobius"/>
    </source>
</evidence>
<evidence type="ECO:0000256" key="8">
    <source>
        <dbReference type="ARBA" id="ARBA00022723"/>
    </source>
</evidence>
<dbReference type="GO" id="GO:0046872">
    <property type="term" value="F:metal ion binding"/>
    <property type="evidence" value="ECO:0007669"/>
    <property type="project" value="UniProtKB-KW"/>
</dbReference>
<evidence type="ECO:0000256" key="13">
    <source>
        <dbReference type="ARBA" id="ARBA00023136"/>
    </source>
</evidence>
<keyword evidence="14" id="KW-0437">Light-harvesting polypeptide</keyword>
<dbReference type="GO" id="GO:0019684">
    <property type="term" value="P:photosynthesis, light reaction"/>
    <property type="evidence" value="ECO:0007669"/>
    <property type="project" value="InterPro"/>
</dbReference>
<keyword evidence="4" id="KW-1003">Cell membrane</keyword>
<sequence>MAEKRSLSGLTEEEAVEVHDQFKTTFSAFLIVAAVAHVLVWVWKPWF</sequence>
<evidence type="ECO:0000256" key="11">
    <source>
        <dbReference type="ARBA" id="ARBA00022989"/>
    </source>
</evidence>
<dbReference type="Proteomes" id="UP000182983">
    <property type="component" value="Unassembled WGS sequence"/>
</dbReference>
<evidence type="ECO:0000256" key="1">
    <source>
        <dbReference type="ARBA" id="ARBA00002455"/>
    </source>
</evidence>
<comment type="subcellular location">
    <subcellularLocation>
        <location evidence="2">Cell inner membrane</location>
        <topology evidence="2">Single-pass type II membrane protein</topology>
    </subcellularLocation>
</comment>
<evidence type="ECO:0000313" key="18">
    <source>
        <dbReference type="EMBL" id="SEH56702.1"/>
    </source>
</evidence>
<evidence type="ECO:0000256" key="4">
    <source>
        <dbReference type="ARBA" id="ARBA00022475"/>
    </source>
</evidence>
<dbReference type="GO" id="GO:0030077">
    <property type="term" value="C:plasma membrane light-harvesting complex"/>
    <property type="evidence" value="ECO:0007669"/>
    <property type="project" value="InterPro"/>
</dbReference>
<keyword evidence="10" id="KW-0076">Bacteriochlorophyll</keyword>
<evidence type="ECO:0000256" key="2">
    <source>
        <dbReference type="ARBA" id="ARBA00004249"/>
    </source>
</evidence>
<keyword evidence="11 16" id="KW-1133">Transmembrane helix</keyword>
<feature type="transmembrane region" description="Helical" evidence="16">
    <location>
        <begin position="26"/>
        <end position="43"/>
    </location>
</feature>
<feature type="binding site" description="axial binding residue" evidence="15">
    <location>
        <position position="37"/>
    </location>
    <ligand>
        <name>a bacteriochlorophyll</name>
        <dbReference type="ChEBI" id="CHEBI:38201"/>
    </ligand>
    <ligandPart>
        <name>Mg</name>
        <dbReference type="ChEBI" id="CHEBI:25107"/>
    </ligandPart>
</feature>
<comment type="function">
    <text evidence="1">Antenna complexes are light-harvesting systems, which transfer the excitation energy to the reaction centers.</text>
</comment>
<evidence type="ECO:0000256" key="3">
    <source>
        <dbReference type="ARBA" id="ARBA00011052"/>
    </source>
</evidence>
<keyword evidence="5" id="KW-0148">Chlorophyll</keyword>
<dbReference type="NCBIfam" id="NF040862">
    <property type="entry name" value="pufB_517_ASD"/>
    <property type="match status" value="1"/>
</dbReference>
<name>A0A1H6JCX9_MAGFU</name>
<evidence type="ECO:0000256" key="10">
    <source>
        <dbReference type="ARBA" id="ARBA00022956"/>
    </source>
</evidence>
<keyword evidence="6" id="KW-0042">Antenna complex</keyword>
<dbReference type="Pfam" id="PF00556">
    <property type="entry name" value="LHC"/>
    <property type="match status" value="1"/>
</dbReference>
<dbReference type="GO" id="GO:0005886">
    <property type="term" value="C:plasma membrane"/>
    <property type="evidence" value="ECO:0007669"/>
    <property type="project" value="UniProtKB-SubCell"/>
</dbReference>